<name>A0A6C0E1H0_9ZZZZ</name>
<dbReference type="AlphaFoldDB" id="A0A6C0E1H0"/>
<protein>
    <recommendedName>
        <fullName evidence="2">RING-type domain-containing protein</fullName>
    </recommendedName>
</protein>
<organism evidence="1">
    <name type="scientific">viral metagenome</name>
    <dbReference type="NCBI Taxonomy" id="1070528"/>
    <lineage>
        <taxon>unclassified sequences</taxon>
        <taxon>metagenomes</taxon>
        <taxon>organismal metagenomes</taxon>
    </lineage>
</organism>
<sequence>MLSHKEITNILLKEIKEDPNDVKFDNFEFHDLIVSYVKITKVQNYLDLTFFINDYSFNSASNEFVFKSILNVRFVKESLKKNIKEAVKFLLTIRENYKYSKITDFITKNDKIEKEENKEIAFHQICTNKQFDKCCVCYEYNSILTKCNHNLCRVCHAKLEVLHDDIICCYKKCPMCRVRL</sequence>
<reference evidence="1" key="1">
    <citation type="journal article" date="2020" name="Nature">
        <title>Giant virus diversity and host interactions through global metagenomics.</title>
        <authorList>
            <person name="Schulz F."/>
            <person name="Roux S."/>
            <person name="Paez-Espino D."/>
            <person name="Jungbluth S."/>
            <person name="Walsh D.A."/>
            <person name="Denef V.J."/>
            <person name="McMahon K.D."/>
            <person name="Konstantinidis K.T."/>
            <person name="Eloe-Fadrosh E.A."/>
            <person name="Kyrpides N.C."/>
            <person name="Woyke T."/>
        </authorList>
    </citation>
    <scope>NUCLEOTIDE SEQUENCE</scope>
    <source>
        <strain evidence="1">GVMAG-M-3300023179-111</strain>
    </source>
</reference>
<dbReference type="SUPFAM" id="SSF57850">
    <property type="entry name" value="RING/U-box"/>
    <property type="match status" value="1"/>
</dbReference>
<evidence type="ECO:0000313" key="1">
    <source>
        <dbReference type="EMBL" id="QHT22562.1"/>
    </source>
</evidence>
<dbReference type="EMBL" id="MN739712">
    <property type="protein sequence ID" value="QHT22562.1"/>
    <property type="molecule type" value="Genomic_DNA"/>
</dbReference>
<proteinExistence type="predicted"/>
<evidence type="ECO:0008006" key="2">
    <source>
        <dbReference type="Google" id="ProtNLM"/>
    </source>
</evidence>
<accession>A0A6C0E1H0</accession>